<keyword evidence="3" id="KW-1185">Reference proteome</keyword>
<evidence type="ECO:0000256" key="1">
    <source>
        <dbReference type="SAM" id="MobiDB-lite"/>
    </source>
</evidence>
<name>A0A7W8M9J8_9BURK</name>
<dbReference type="RefSeq" id="WP_183967300.1">
    <property type="nucleotide sequence ID" value="NZ_BAABEW010000002.1"/>
</dbReference>
<sequence>MSTAPTTTPDADAPRAAPDDMRKRMELLQDCRELVVSRLSRVVGEALAKMSEELSALALRSRDQDEQHALMDAVSVVRQHRTEIELRFRRSFSEVFERRMHDDRPAAAHDGPAPGELALVDDSVLQAKLAVDRLVSRARGRLDPDEVLGVRARLAALLERDWFEEERHPASPEAVFEALKNALAELAPRADVQTALLDAFEPHVTANLNTVYNTVNERLKAGHVLPRLRPQVVVRDGQQPRGTSPEAGDAPQSAGQRAGGAQSAGQRGGAGQSAGQRAGAAGAGHAPHPHPRARELGSVLSLLAQGAPAARASATRILADPETFAVADLPIPDVQPPLLDALSGLQASTVGGGAGAELVSDIAERARENGSPLDQLTVEIVSMVFDYIYADKRLADVIKQQLLRLQVVAVKAALIDRSFFARRTHPMRRLIDRISELAADADADLGAGSPLVRGVEEVVESVLLQFDRDFGVFEEARERVESLAADETARRAERLAKVTREAERAESVVHARGLAMARLSDRMDAESPRFIRDFLADWWSLVLAEAQVGGGVAPIDHAEAMAIGESLIWSVQPKQADEVPRLAALLPRLINGLMRGVRLVSMPDERREAFFNDLLQAHTRAIEAAKQSVAAARRPTNLRMRPDGRIQFVPVAPPSEAVRIDPPTVEARSIRLAELRRGDSIEVDANGDGQFRSYRLAWISPAQKIFVLSRFPEGATSLDRAQLAAMFDGGRARFADSGSALDKAIEAVAAASGAVAGAAR</sequence>
<accession>A0A7W8M9J8</accession>
<dbReference type="Proteomes" id="UP000532440">
    <property type="component" value="Unassembled WGS sequence"/>
</dbReference>
<dbReference type="Pfam" id="PF07793">
    <property type="entry name" value="DUF1631"/>
    <property type="match status" value="1"/>
</dbReference>
<dbReference type="AlphaFoldDB" id="A0A7W8M9J8"/>
<evidence type="ECO:0008006" key="4">
    <source>
        <dbReference type="Google" id="ProtNLM"/>
    </source>
</evidence>
<feature type="compositionally biased region" description="Low complexity" evidence="1">
    <location>
        <begin position="273"/>
        <end position="286"/>
    </location>
</feature>
<gene>
    <name evidence="2" type="ORF">HNQ70_002173</name>
</gene>
<dbReference type="InterPro" id="IPR012434">
    <property type="entry name" value="DUF1631"/>
</dbReference>
<comment type="caution">
    <text evidence="2">The sequence shown here is derived from an EMBL/GenBank/DDBJ whole genome shotgun (WGS) entry which is preliminary data.</text>
</comment>
<feature type="region of interest" description="Disordered" evidence="1">
    <location>
        <begin position="230"/>
        <end position="293"/>
    </location>
</feature>
<reference evidence="2 3" key="1">
    <citation type="submission" date="2020-08" db="EMBL/GenBank/DDBJ databases">
        <title>Genomic Encyclopedia of Type Strains, Phase IV (KMG-IV): sequencing the most valuable type-strain genomes for metagenomic binning, comparative biology and taxonomic classification.</title>
        <authorList>
            <person name="Goeker M."/>
        </authorList>
    </citation>
    <scope>NUCLEOTIDE SEQUENCE [LARGE SCALE GENOMIC DNA]</scope>
    <source>
        <strain evidence="2 3">DSM 29781</strain>
    </source>
</reference>
<proteinExistence type="predicted"/>
<organism evidence="2 3">
    <name type="scientific">Quisquiliibacterium transsilvanicum</name>
    <dbReference type="NCBI Taxonomy" id="1549638"/>
    <lineage>
        <taxon>Bacteria</taxon>
        <taxon>Pseudomonadati</taxon>
        <taxon>Pseudomonadota</taxon>
        <taxon>Betaproteobacteria</taxon>
        <taxon>Burkholderiales</taxon>
        <taxon>Burkholderiaceae</taxon>
        <taxon>Quisquiliibacterium</taxon>
    </lineage>
</organism>
<feature type="compositionally biased region" description="Low complexity" evidence="1">
    <location>
        <begin position="250"/>
        <end position="265"/>
    </location>
</feature>
<protein>
    <recommendedName>
        <fullName evidence="4">DUF1631 domain-containing protein</fullName>
    </recommendedName>
</protein>
<evidence type="ECO:0000313" key="2">
    <source>
        <dbReference type="EMBL" id="MBB5272159.1"/>
    </source>
</evidence>
<evidence type="ECO:0000313" key="3">
    <source>
        <dbReference type="Proteomes" id="UP000532440"/>
    </source>
</evidence>
<dbReference type="EMBL" id="JACHGB010000004">
    <property type="protein sequence ID" value="MBB5272159.1"/>
    <property type="molecule type" value="Genomic_DNA"/>
</dbReference>